<dbReference type="GO" id="GO:0016779">
    <property type="term" value="F:nucleotidyltransferase activity"/>
    <property type="evidence" value="ECO:0007669"/>
    <property type="project" value="InterPro"/>
</dbReference>
<feature type="domain" description="Polymerase nucleotidyl transferase" evidence="1">
    <location>
        <begin position="34"/>
        <end position="97"/>
    </location>
</feature>
<dbReference type="AlphaFoldDB" id="A0A3P1BCS0"/>
<gene>
    <name evidence="2" type="ORF">EHT25_27190</name>
</gene>
<dbReference type="EMBL" id="RQJO01000015">
    <property type="protein sequence ID" value="RRA98685.1"/>
    <property type="molecule type" value="Genomic_DNA"/>
</dbReference>
<keyword evidence="3" id="KW-1185">Reference proteome</keyword>
<evidence type="ECO:0000259" key="1">
    <source>
        <dbReference type="Pfam" id="PF01909"/>
    </source>
</evidence>
<dbReference type="InterPro" id="IPR052548">
    <property type="entry name" value="Type_VII_TA_antitoxin"/>
</dbReference>
<dbReference type="Proteomes" id="UP000271925">
    <property type="component" value="Unassembled WGS sequence"/>
</dbReference>
<name>A0A3P1BCS0_9BACT</name>
<protein>
    <submittedName>
        <fullName evidence="2">Nucleotidyltransferase domain-containing protein</fullName>
    </submittedName>
</protein>
<accession>A0A3P1BCS0</accession>
<evidence type="ECO:0000313" key="3">
    <source>
        <dbReference type="Proteomes" id="UP000271925"/>
    </source>
</evidence>
<dbReference type="Pfam" id="PF01909">
    <property type="entry name" value="NTP_transf_2"/>
    <property type="match status" value="1"/>
</dbReference>
<dbReference type="InterPro" id="IPR002934">
    <property type="entry name" value="Polymerase_NTP_transf_dom"/>
</dbReference>
<comment type="caution">
    <text evidence="2">The sequence shown here is derived from an EMBL/GenBank/DDBJ whole genome shotgun (WGS) entry which is preliminary data.</text>
</comment>
<dbReference type="PANTHER" id="PTHR33933:SF1">
    <property type="entry name" value="PROTEIN ADENYLYLTRANSFERASE MNTA-RELATED"/>
    <property type="match status" value="1"/>
</dbReference>
<organism evidence="2 3">
    <name type="scientific">Larkinella rosea</name>
    <dbReference type="NCBI Taxonomy" id="2025312"/>
    <lineage>
        <taxon>Bacteria</taxon>
        <taxon>Pseudomonadati</taxon>
        <taxon>Bacteroidota</taxon>
        <taxon>Cytophagia</taxon>
        <taxon>Cytophagales</taxon>
        <taxon>Spirosomataceae</taxon>
        <taxon>Larkinella</taxon>
    </lineage>
</organism>
<dbReference type="Gene3D" id="3.30.460.10">
    <property type="entry name" value="Beta Polymerase, domain 2"/>
    <property type="match status" value="1"/>
</dbReference>
<dbReference type="SUPFAM" id="SSF81301">
    <property type="entry name" value="Nucleotidyltransferase"/>
    <property type="match status" value="1"/>
</dbReference>
<reference evidence="2 3" key="1">
    <citation type="submission" date="2018-11" db="EMBL/GenBank/DDBJ databases">
        <authorList>
            <person name="Zhou Z."/>
            <person name="Wang G."/>
        </authorList>
    </citation>
    <scope>NUCLEOTIDE SEQUENCE [LARGE SCALE GENOMIC DNA]</scope>
    <source>
        <strain evidence="2 3">KCTC52004</strain>
    </source>
</reference>
<dbReference type="InterPro" id="IPR043519">
    <property type="entry name" value="NT_sf"/>
</dbReference>
<dbReference type="CDD" id="cd05403">
    <property type="entry name" value="NT_KNTase_like"/>
    <property type="match status" value="1"/>
</dbReference>
<sequence>METYPITADRLGHIPDHIQSLLGTLKARLESWYENRLDRIILYGSYARGDYHEDSDIDLLIILKDRKIAKLKEINALVSLKYDLMIANNILLSIKAITESDYVNKTNAIYYFIKREGIVL</sequence>
<dbReference type="RefSeq" id="WP_124878523.1">
    <property type="nucleotide sequence ID" value="NZ_RQJO01000015.1"/>
</dbReference>
<proteinExistence type="predicted"/>
<dbReference type="OrthoDB" id="1321649at2"/>
<evidence type="ECO:0000313" key="2">
    <source>
        <dbReference type="EMBL" id="RRA98685.1"/>
    </source>
</evidence>
<keyword evidence="2" id="KW-0808">Transferase</keyword>
<dbReference type="PANTHER" id="PTHR33933">
    <property type="entry name" value="NUCLEOTIDYLTRANSFERASE"/>
    <property type="match status" value="1"/>
</dbReference>